<dbReference type="Pfam" id="PF13231">
    <property type="entry name" value="PMT_2"/>
    <property type="match status" value="1"/>
</dbReference>
<protein>
    <submittedName>
        <fullName evidence="10">Glycosyltransferase family 39 protein</fullName>
    </submittedName>
</protein>
<dbReference type="GO" id="GO:0016763">
    <property type="term" value="F:pentosyltransferase activity"/>
    <property type="evidence" value="ECO:0007669"/>
    <property type="project" value="TreeGrafter"/>
</dbReference>
<name>A0A6C1B4D8_9RHOO</name>
<dbReference type="InterPro" id="IPR050297">
    <property type="entry name" value="LipidA_mod_glycosyltrf_83"/>
</dbReference>
<feature type="transmembrane region" description="Helical" evidence="8">
    <location>
        <begin position="32"/>
        <end position="53"/>
    </location>
</feature>
<evidence type="ECO:0000313" key="11">
    <source>
        <dbReference type="Proteomes" id="UP000501991"/>
    </source>
</evidence>
<keyword evidence="4 10" id="KW-0808">Transferase</keyword>
<keyword evidence="7 8" id="KW-0472">Membrane</keyword>
<evidence type="ECO:0000256" key="6">
    <source>
        <dbReference type="ARBA" id="ARBA00022989"/>
    </source>
</evidence>
<dbReference type="AlphaFoldDB" id="A0A6C1B4D8"/>
<evidence type="ECO:0000313" key="10">
    <source>
        <dbReference type="EMBL" id="QID18303.1"/>
    </source>
</evidence>
<proteinExistence type="predicted"/>
<feature type="transmembrane region" description="Helical" evidence="8">
    <location>
        <begin position="211"/>
        <end position="230"/>
    </location>
</feature>
<evidence type="ECO:0000259" key="9">
    <source>
        <dbReference type="Pfam" id="PF13231"/>
    </source>
</evidence>
<keyword evidence="2" id="KW-1003">Cell membrane</keyword>
<keyword evidence="5 8" id="KW-0812">Transmembrane</keyword>
<gene>
    <name evidence="10" type="ORF">G3580_12050</name>
</gene>
<keyword evidence="11" id="KW-1185">Reference proteome</keyword>
<dbReference type="KEGG" id="azq:G3580_12050"/>
<accession>A0A6C1B4D8</accession>
<comment type="subcellular location">
    <subcellularLocation>
        <location evidence="1">Cell membrane</location>
        <topology evidence="1">Multi-pass membrane protein</topology>
    </subcellularLocation>
</comment>
<keyword evidence="6 8" id="KW-1133">Transmembrane helix</keyword>
<evidence type="ECO:0000256" key="1">
    <source>
        <dbReference type="ARBA" id="ARBA00004651"/>
    </source>
</evidence>
<feature type="transmembrane region" description="Helical" evidence="8">
    <location>
        <begin position="341"/>
        <end position="364"/>
    </location>
</feature>
<feature type="transmembrane region" description="Helical" evidence="8">
    <location>
        <begin position="176"/>
        <end position="199"/>
    </location>
</feature>
<evidence type="ECO:0000256" key="4">
    <source>
        <dbReference type="ARBA" id="ARBA00022679"/>
    </source>
</evidence>
<feature type="domain" description="Glycosyltransferase RgtA/B/C/D-like" evidence="9">
    <location>
        <begin position="71"/>
        <end position="228"/>
    </location>
</feature>
<organism evidence="10 11">
    <name type="scientific">Nitrogeniibacter mangrovi</name>
    <dbReference type="NCBI Taxonomy" id="2016596"/>
    <lineage>
        <taxon>Bacteria</taxon>
        <taxon>Pseudomonadati</taxon>
        <taxon>Pseudomonadota</taxon>
        <taxon>Betaproteobacteria</taxon>
        <taxon>Rhodocyclales</taxon>
        <taxon>Zoogloeaceae</taxon>
        <taxon>Nitrogeniibacter</taxon>
    </lineage>
</organism>
<keyword evidence="3" id="KW-0328">Glycosyltransferase</keyword>
<feature type="transmembrane region" description="Helical" evidence="8">
    <location>
        <begin position="256"/>
        <end position="279"/>
    </location>
</feature>
<dbReference type="Proteomes" id="UP000501991">
    <property type="component" value="Chromosome"/>
</dbReference>
<evidence type="ECO:0000256" key="8">
    <source>
        <dbReference type="SAM" id="Phobius"/>
    </source>
</evidence>
<feature type="transmembrane region" description="Helical" evidence="8">
    <location>
        <begin position="315"/>
        <end position="334"/>
    </location>
</feature>
<dbReference type="InterPro" id="IPR038731">
    <property type="entry name" value="RgtA/B/C-like"/>
</dbReference>
<evidence type="ECO:0000256" key="7">
    <source>
        <dbReference type="ARBA" id="ARBA00023136"/>
    </source>
</evidence>
<dbReference type="GO" id="GO:0005886">
    <property type="term" value="C:plasma membrane"/>
    <property type="evidence" value="ECO:0007669"/>
    <property type="project" value="UniProtKB-SubCell"/>
</dbReference>
<sequence length="482" mass="52234">MKSLLLLPANALRTRAITPAVLDALGRPGVAALVLAVLALLQLGYGAHLPLFGDEAYYWTWSRQLAAGYFDHPPMIAVLLRLASLFGDGELAVRGVPAVCAAVGGWCLHALARDVYGPRTAALTLALYVLIPATQLNALIATPDAPLLMFWTLALLAAQRAVGTGAWRWFVLTGVALGLALLSKYTAVLLGGALLVFVALRRPGWLRRPRVWVAAATAVLLFAPVLWWNARHDWISFAFQYRHGTGQAATVDLGQWAGFLAGLSAIFSPPLFLLAAAACGAPATWREPRRTLLALCTLLPLSVFVWKGLFTKMELNWAAVVFPSATVLAAGYIMEGRRWRWLAASGVMALAASAALKFPVALGLPARLNIHNRLFGERQAIAALLPLRRPGEPLLADHYTTASLLAFYAPGHPHVRIPVPSRFSQYDLRDRDPAPRQGLYLARRPDDGALARQCGTAHLLRAFSVSAPGYLPKTFYFYRCGA</sequence>
<dbReference type="GO" id="GO:0009103">
    <property type="term" value="P:lipopolysaccharide biosynthetic process"/>
    <property type="evidence" value="ECO:0007669"/>
    <property type="project" value="UniProtKB-ARBA"/>
</dbReference>
<evidence type="ECO:0000256" key="5">
    <source>
        <dbReference type="ARBA" id="ARBA00022692"/>
    </source>
</evidence>
<feature type="transmembrane region" description="Helical" evidence="8">
    <location>
        <begin position="291"/>
        <end position="309"/>
    </location>
</feature>
<dbReference type="PANTHER" id="PTHR33908">
    <property type="entry name" value="MANNOSYLTRANSFERASE YKCB-RELATED"/>
    <property type="match status" value="1"/>
</dbReference>
<evidence type="ECO:0000256" key="3">
    <source>
        <dbReference type="ARBA" id="ARBA00022676"/>
    </source>
</evidence>
<dbReference type="PANTHER" id="PTHR33908:SF11">
    <property type="entry name" value="MEMBRANE PROTEIN"/>
    <property type="match status" value="1"/>
</dbReference>
<dbReference type="EMBL" id="CP048836">
    <property type="protein sequence ID" value="QID18303.1"/>
    <property type="molecule type" value="Genomic_DNA"/>
</dbReference>
<feature type="transmembrane region" description="Helical" evidence="8">
    <location>
        <begin position="118"/>
        <end position="140"/>
    </location>
</feature>
<reference evidence="10 11" key="1">
    <citation type="submission" date="2020-02" db="EMBL/GenBank/DDBJ databases">
        <title>Nitrogenibacter mangrovi gen. nov., sp. nov. isolated from mangrove sediment, a denitrifying betaproteobacterium.</title>
        <authorList>
            <person name="Liao H."/>
            <person name="Tian Y."/>
        </authorList>
    </citation>
    <scope>NUCLEOTIDE SEQUENCE [LARGE SCALE GENOMIC DNA]</scope>
    <source>
        <strain evidence="10 11">M9-3-2</strain>
    </source>
</reference>
<evidence type="ECO:0000256" key="2">
    <source>
        <dbReference type="ARBA" id="ARBA00022475"/>
    </source>
</evidence>
<dbReference type="RefSeq" id="WP_173765829.1">
    <property type="nucleotide sequence ID" value="NZ_CP048836.1"/>
</dbReference>